<dbReference type="Gramene" id="TuG1812G0200003573.01.T05">
    <property type="protein sequence ID" value="TuG1812G0200003573.01.T05.cds440487"/>
    <property type="gene ID" value="TuG1812G0200003573.01"/>
</dbReference>
<evidence type="ECO:0000313" key="1">
    <source>
        <dbReference type="EnsemblPlants" id="TuG1812G0200003573.01.T05.cds440487"/>
    </source>
</evidence>
<keyword evidence="2" id="KW-1185">Reference proteome</keyword>
<protein>
    <submittedName>
        <fullName evidence="1">Uncharacterized protein</fullName>
    </submittedName>
</protein>
<dbReference type="AlphaFoldDB" id="A0A8R7PGS6"/>
<dbReference type="Proteomes" id="UP000015106">
    <property type="component" value="Chromosome 2"/>
</dbReference>
<sequence length="66" mass="7416">MHLAVELFVVAEAYISPSTCVVPEKASFASAFLIKMDAVLLPYSLDYEAMSTFYIRIYLMVNKCSL</sequence>
<proteinExistence type="predicted"/>
<organism evidence="1 2">
    <name type="scientific">Triticum urartu</name>
    <name type="common">Red wild einkorn</name>
    <name type="synonym">Crithodium urartu</name>
    <dbReference type="NCBI Taxonomy" id="4572"/>
    <lineage>
        <taxon>Eukaryota</taxon>
        <taxon>Viridiplantae</taxon>
        <taxon>Streptophyta</taxon>
        <taxon>Embryophyta</taxon>
        <taxon>Tracheophyta</taxon>
        <taxon>Spermatophyta</taxon>
        <taxon>Magnoliopsida</taxon>
        <taxon>Liliopsida</taxon>
        <taxon>Poales</taxon>
        <taxon>Poaceae</taxon>
        <taxon>BOP clade</taxon>
        <taxon>Pooideae</taxon>
        <taxon>Triticodae</taxon>
        <taxon>Triticeae</taxon>
        <taxon>Triticinae</taxon>
        <taxon>Triticum</taxon>
    </lineage>
</organism>
<reference evidence="2" key="1">
    <citation type="journal article" date="2013" name="Nature">
        <title>Draft genome of the wheat A-genome progenitor Triticum urartu.</title>
        <authorList>
            <person name="Ling H.Q."/>
            <person name="Zhao S."/>
            <person name="Liu D."/>
            <person name="Wang J."/>
            <person name="Sun H."/>
            <person name="Zhang C."/>
            <person name="Fan H."/>
            <person name="Li D."/>
            <person name="Dong L."/>
            <person name="Tao Y."/>
            <person name="Gao C."/>
            <person name="Wu H."/>
            <person name="Li Y."/>
            <person name="Cui Y."/>
            <person name="Guo X."/>
            <person name="Zheng S."/>
            <person name="Wang B."/>
            <person name="Yu K."/>
            <person name="Liang Q."/>
            <person name="Yang W."/>
            <person name="Lou X."/>
            <person name="Chen J."/>
            <person name="Feng M."/>
            <person name="Jian J."/>
            <person name="Zhang X."/>
            <person name="Luo G."/>
            <person name="Jiang Y."/>
            <person name="Liu J."/>
            <person name="Wang Z."/>
            <person name="Sha Y."/>
            <person name="Zhang B."/>
            <person name="Wu H."/>
            <person name="Tang D."/>
            <person name="Shen Q."/>
            <person name="Xue P."/>
            <person name="Zou S."/>
            <person name="Wang X."/>
            <person name="Liu X."/>
            <person name="Wang F."/>
            <person name="Yang Y."/>
            <person name="An X."/>
            <person name="Dong Z."/>
            <person name="Zhang K."/>
            <person name="Zhang X."/>
            <person name="Luo M.C."/>
            <person name="Dvorak J."/>
            <person name="Tong Y."/>
            <person name="Wang J."/>
            <person name="Yang H."/>
            <person name="Li Z."/>
            <person name="Wang D."/>
            <person name="Zhang A."/>
            <person name="Wang J."/>
        </authorList>
    </citation>
    <scope>NUCLEOTIDE SEQUENCE</scope>
    <source>
        <strain evidence="2">cv. G1812</strain>
    </source>
</reference>
<accession>A0A8R7PGS6</accession>
<dbReference type="EnsemblPlants" id="TuG1812G0200003573.01.T05">
    <property type="protein sequence ID" value="TuG1812G0200003573.01.T05.cds440487"/>
    <property type="gene ID" value="TuG1812G0200003573.01"/>
</dbReference>
<gene>
    <name evidence="1" type="primary">LOC125538414</name>
</gene>
<evidence type="ECO:0000313" key="2">
    <source>
        <dbReference type="Proteomes" id="UP000015106"/>
    </source>
</evidence>
<reference evidence="1" key="2">
    <citation type="submission" date="2018-03" db="EMBL/GenBank/DDBJ databases">
        <title>The Triticum urartu genome reveals the dynamic nature of wheat genome evolution.</title>
        <authorList>
            <person name="Ling H."/>
            <person name="Ma B."/>
            <person name="Shi X."/>
            <person name="Liu H."/>
            <person name="Dong L."/>
            <person name="Sun H."/>
            <person name="Cao Y."/>
            <person name="Gao Q."/>
            <person name="Zheng S."/>
            <person name="Li Y."/>
            <person name="Yu Y."/>
            <person name="Du H."/>
            <person name="Qi M."/>
            <person name="Li Y."/>
            <person name="Yu H."/>
            <person name="Cui Y."/>
            <person name="Wang N."/>
            <person name="Chen C."/>
            <person name="Wu H."/>
            <person name="Zhao Y."/>
            <person name="Zhang J."/>
            <person name="Li Y."/>
            <person name="Zhou W."/>
            <person name="Zhang B."/>
            <person name="Hu W."/>
            <person name="Eijk M."/>
            <person name="Tang J."/>
            <person name="Witsenboer H."/>
            <person name="Zhao S."/>
            <person name="Li Z."/>
            <person name="Zhang A."/>
            <person name="Wang D."/>
            <person name="Liang C."/>
        </authorList>
    </citation>
    <scope>NUCLEOTIDE SEQUENCE [LARGE SCALE GENOMIC DNA]</scope>
    <source>
        <strain evidence="1">cv. G1812</strain>
    </source>
</reference>
<name>A0A8R7PGS6_TRIUA</name>
<reference evidence="1" key="3">
    <citation type="submission" date="2022-06" db="UniProtKB">
        <authorList>
            <consortium name="EnsemblPlants"/>
        </authorList>
    </citation>
    <scope>IDENTIFICATION</scope>
</reference>